<dbReference type="EMBL" id="FR773153">
    <property type="protein sequence ID" value="CBY92510.1"/>
    <property type="molecule type" value="Genomic_DNA"/>
</dbReference>
<organism evidence="1 2">
    <name type="scientific">Mycoplasma haemofelis (strain Langford 1)</name>
    <name type="common">Haemobartonella felis</name>
    <dbReference type="NCBI Taxonomy" id="941640"/>
    <lineage>
        <taxon>Bacteria</taxon>
        <taxon>Bacillati</taxon>
        <taxon>Mycoplasmatota</taxon>
        <taxon>Mollicutes</taxon>
        <taxon>Mycoplasmataceae</taxon>
        <taxon>Mycoplasma</taxon>
    </lineage>
</organism>
<dbReference type="KEGG" id="mha:HF1_05020"/>
<gene>
    <name evidence="1" type="ordered locus">HF1_05020</name>
</gene>
<dbReference type="Proteomes" id="UP000008637">
    <property type="component" value="Chromosome"/>
</dbReference>
<accession>E8ZH89</accession>
<name>E8ZH89_MYCHL</name>
<protein>
    <submittedName>
        <fullName evidence="1">Uncharacterized protein</fullName>
    </submittedName>
</protein>
<dbReference type="HOGENOM" id="CLU_096783_0_0_14"/>
<proteinExistence type="predicted"/>
<reference evidence="1 2" key="1">
    <citation type="journal article" date="2011" name="J. Bacteriol.">
        <title>Complete genome sequence of Mycoplasma haemofelis, a hemotropic mycoplasma.</title>
        <authorList>
            <person name="Barker E.N."/>
            <person name="Helps C.R."/>
            <person name="Peters I.R."/>
            <person name="Darby A.C."/>
            <person name="Radford A.D."/>
            <person name="Tasker S."/>
        </authorList>
    </citation>
    <scope>NUCLEOTIDE SEQUENCE [LARGE SCALE GENOMIC DNA]</scope>
    <source>
        <strain evidence="1 2">Langford 1</strain>
    </source>
</reference>
<keyword evidence="2" id="KW-1185">Reference proteome</keyword>
<dbReference type="AlphaFoldDB" id="E8ZH89"/>
<evidence type="ECO:0000313" key="1">
    <source>
        <dbReference type="EMBL" id="CBY92510.1"/>
    </source>
</evidence>
<evidence type="ECO:0000313" key="2">
    <source>
        <dbReference type="Proteomes" id="UP000008637"/>
    </source>
</evidence>
<sequence>MNKVALTSLGAAGAAGTAVGGGMLAKSYHNANSFTRKKYKHAMLQLDSDAAIWDSKYAILKSSTTTPKNSTLSLALAKSKDGEESKAKELLRQGCEEVYNSHEEEKYFEDFKKFCAKTNKDVSSRTTWITGNDESDSWNAPLGTLKDYSGDLEPYLLSVKNSLRKENNGYQDAEREWIKGWCEDTQQELFDGTMGSTKLSNQDTFCTSN</sequence>